<dbReference type="Proteomes" id="UP000663981">
    <property type="component" value="Unassembled WGS sequence"/>
</dbReference>
<dbReference type="InterPro" id="IPR018540">
    <property type="entry name" value="Spo0E-like"/>
</dbReference>
<dbReference type="Pfam" id="PF09388">
    <property type="entry name" value="SpoOE-like"/>
    <property type="match status" value="1"/>
</dbReference>
<proteinExistence type="predicted"/>
<keyword evidence="2" id="KW-1185">Reference proteome</keyword>
<dbReference type="RefSeq" id="WP_207980934.1">
    <property type="nucleotide sequence ID" value="NZ_JAGDEL010000018.1"/>
</dbReference>
<dbReference type="InterPro" id="IPR037208">
    <property type="entry name" value="Spo0E-like_sf"/>
</dbReference>
<reference evidence="1 2" key="1">
    <citation type="submission" date="2021-03" db="EMBL/GenBank/DDBJ databases">
        <title>Whole genome sequence of Metabacillus bambusae BG109.</title>
        <authorList>
            <person name="Jeong J.W."/>
        </authorList>
    </citation>
    <scope>NUCLEOTIDE SEQUENCE [LARGE SCALE GENOMIC DNA]</scope>
    <source>
        <strain evidence="1 2">BG109</strain>
    </source>
</reference>
<accession>A0ABS3N6U1</accession>
<comment type="caution">
    <text evidence="1">The sequence shown here is derived from an EMBL/GenBank/DDBJ whole genome shotgun (WGS) entry which is preliminary data.</text>
</comment>
<protein>
    <submittedName>
        <fullName evidence="1">Aspartyl-phosphate phosphatase Spo0E family protein</fullName>
    </submittedName>
</protein>
<gene>
    <name evidence="1" type="ORF">I7822_20505</name>
</gene>
<dbReference type="EMBL" id="JAGDEL010000018">
    <property type="protein sequence ID" value="MBO1514006.1"/>
    <property type="molecule type" value="Genomic_DNA"/>
</dbReference>
<evidence type="ECO:0000313" key="2">
    <source>
        <dbReference type="Proteomes" id="UP000663981"/>
    </source>
</evidence>
<name>A0ABS3N6U1_9BACI</name>
<dbReference type="Gene3D" id="4.10.280.10">
    <property type="entry name" value="Helix-loop-helix DNA-binding domain"/>
    <property type="match status" value="1"/>
</dbReference>
<dbReference type="InterPro" id="IPR036638">
    <property type="entry name" value="HLH_DNA-bd_sf"/>
</dbReference>
<sequence length="54" mass="6448">MKIRELLVNKLEYNINSLRNRMISIGELKGLNHPDTIKCSQKLDLYLNKYDRLK</sequence>
<dbReference type="SUPFAM" id="SSF140500">
    <property type="entry name" value="BAS1536-like"/>
    <property type="match status" value="1"/>
</dbReference>
<organism evidence="1 2">
    <name type="scientific">Metabacillus bambusae</name>
    <dbReference type="NCBI Taxonomy" id="2795218"/>
    <lineage>
        <taxon>Bacteria</taxon>
        <taxon>Bacillati</taxon>
        <taxon>Bacillota</taxon>
        <taxon>Bacilli</taxon>
        <taxon>Bacillales</taxon>
        <taxon>Bacillaceae</taxon>
        <taxon>Metabacillus</taxon>
    </lineage>
</organism>
<evidence type="ECO:0000313" key="1">
    <source>
        <dbReference type="EMBL" id="MBO1514006.1"/>
    </source>
</evidence>